<reference evidence="15" key="2">
    <citation type="submission" date="2025-08" db="UniProtKB">
        <authorList>
            <consortium name="RefSeq"/>
        </authorList>
    </citation>
    <scope>IDENTIFICATION</scope>
    <source>
        <strain evidence="15">S238N-H82</strain>
        <tissue evidence="15">Testes</tissue>
    </source>
</reference>
<dbReference type="Proteomes" id="UP000001554">
    <property type="component" value="Chromosome 9"/>
</dbReference>
<dbReference type="FunFam" id="3.10.20.90:FF:000276">
    <property type="entry name" value="40S ribosomal protein S30"/>
    <property type="match status" value="1"/>
</dbReference>
<feature type="compositionally biased region" description="Low complexity" evidence="11">
    <location>
        <begin position="99"/>
        <end position="120"/>
    </location>
</feature>
<protein>
    <submittedName>
        <fullName evidence="15">Uncharacterized protein DDB_G0292642-like</fullName>
    </submittedName>
</protein>
<proteinExistence type="predicted"/>
<keyword evidence="5" id="KW-0808">Transferase</keyword>
<dbReference type="InterPro" id="IPR047154">
    <property type="entry name" value="UBL4A-like"/>
</dbReference>
<dbReference type="RefSeq" id="XP_035686979.1">
    <property type="nucleotide sequence ID" value="XM_035831086.1"/>
</dbReference>
<dbReference type="PROSITE" id="PS50053">
    <property type="entry name" value="UBIQUITIN_2"/>
    <property type="match status" value="1"/>
</dbReference>
<evidence type="ECO:0000256" key="10">
    <source>
        <dbReference type="ARBA" id="ARBA00022833"/>
    </source>
</evidence>
<dbReference type="GO" id="GO:0008270">
    <property type="term" value="F:zinc ion binding"/>
    <property type="evidence" value="ECO:0007669"/>
    <property type="project" value="UniProtKB-KW"/>
</dbReference>
<organism evidence="14 15">
    <name type="scientific">Branchiostoma floridae</name>
    <name type="common">Florida lancelet</name>
    <name type="synonym">Amphioxus</name>
    <dbReference type="NCBI Taxonomy" id="7739"/>
    <lineage>
        <taxon>Eukaryota</taxon>
        <taxon>Metazoa</taxon>
        <taxon>Chordata</taxon>
        <taxon>Cephalochordata</taxon>
        <taxon>Leptocardii</taxon>
        <taxon>Amphioxiformes</taxon>
        <taxon>Branchiostomatidae</taxon>
        <taxon>Branchiostoma</taxon>
    </lineage>
</organism>
<dbReference type="AlphaFoldDB" id="A0A9J7LRC5"/>
<keyword evidence="6" id="KW-0479">Metal-binding</keyword>
<dbReference type="KEGG" id="bfo:118423096"/>
<dbReference type="SMART" id="SM00647">
    <property type="entry name" value="IBR"/>
    <property type="match status" value="2"/>
</dbReference>
<comment type="subcellular location">
    <subcellularLocation>
        <location evidence="1">Cytoplasm</location>
        <location evidence="1">Cytosol</location>
    </subcellularLocation>
</comment>
<feature type="domain" description="RING-type" evidence="13">
    <location>
        <begin position="192"/>
        <end position="423"/>
    </location>
</feature>
<dbReference type="SMART" id="SM00213">
    <property type="entry name" value="UBQ"/>
    <property type="match status" value="1"/>
</dbReference>
<dbReference type="OMA" id="YCAKPLA"/>
<evidence type="ECO:0000259" key="13">
    <source>
        <dbReference type="PROSITE" id="PS51873"/>
    </source>
</evidence>
<evidence type="ECO:0000313" key="14">
    <source>
        <dbReference type="Proteomes" id="UP000001554"/>
    </source>
</evidence>
<keyword evidence="9" id="KW-0833">Ubl conjugation pathway</keyword>
<evidence type="ECO:0000256" key="5">
    <source>
        <dbReference type="ARBA" id="ARBA00022679"/>
    </source>
</evidence>
<dbReference type="SUPFAM" id="SSF57850">
    <property type="entry name" value="RING/U-box"/>
    <property type="match status" value="2"/>
</dbReference>
<dbReference type="PANTHER" id="PTHR46555">
    <property type="entry name" value="UBIQUITIN-LIKE PROTEIN 4A"/>
    <property type="match status" value="1"/>
</dbReference>
<evidence type="ECO:0000256" key="4">
    <source>
        <dbReference type="ARBA" id="ARBA00022553"/>
    </source>
</evidence>
<evidence type="ECO:0000256" key="11">
    <source>
        <dbReference type="SAM" id="MobiDB-lite"/>
    </source>
</evidence>
<accession>A0A9J7LRC5</accession>
<dbReference type="InterPro" id="IPR029071">
    <property type="entry name" value="Ubiquitin-like_domsf"/>
</dbReference>
<sequence length="432" mass="48215">MEEGSDIWQLFAKGLGGKTTIIRIHKDATVDELFKKISAKNNIPPETQRILYTTKQLEYGQGKYLSDYHMHDEATLFVVLRLPGGSQPYKSHLGDHSMNTTRGSDNNGDNNTSGNNTRGNSPRDNSTEGNNTGENNTKRNNTEDNNTGANNTESNNNESNSTEGNTEGSITEDSSIRTSPPRKTLDEDVETTEAPDMISWEDDPNTPRAKMSCGHAITPETLTTYCESLLSAGKYVFKCPYISPTTVYCGKEWSYLEVRRLAVLNADEKKQFETKISDNYLRKGMGIQECPKCHSMCERVNRKDKRVVCPLCSARGAMEFHFCWHCLHEWVGSGIDKCGNDDCSGEDKRLKILRECKKKTIVGVLGCPSIRACLQCGMLIEHDRACKHMVCTCGQKFCFICLKPAVDDQYQCGTYNSPCKITEVQTAIPGDN</sequence>
<dbReference type="GO" id="GO:0009893">
    <property type="term" value="P:positive regulation of metabolic process"/>
    <property type="evidence" value="ECO:0007669"/>
    <property type="project" value="UniProtKB-ARBA"/>
</dbReference>
<evidence type="ECO:0000259" key="12">
    <source>
        <dbReference type="PROSITE" id="PS50053"/>
    </source>
</evidence>
<dbReference type="PROSITE" id="PS51873">
    <property type="entry name" value="TRIAD"/>
    <property type="match status" value="1"/>
</dbReference>
<dbReference type="InterPro" id="IPR002867">
    <property type="entry name" value="IBR_dom"/>
</dbReference>
<name>A0A9J7LRC5_BRAFL</name>
<comment type="pathway">
    <text evidence="2">Protein modification; protein ubiquitination.</text>
</comment>
<dbReference type="OrthoDB" id="419317at2759"/>
<dbReference type="Gene3D" id="3.10.20.90">
    <property type="entry name" value="Phosphatidylinositol 3-kinase Catalytic Subunit, Chain A, domain 1"/>
    <property type="match status" value="1"/>
</dbReference>
<dbReference type="PANTHER" id="PTHR46555:SF1">
    <property type="entry name" value="UBIQUITIN-LIKE PROTEIN 4A"/>
    <property type="match status" value="1"/>
</dbReference>
<keyword evidence="10" id="KW-0862">Zinc</keyword>
<keyword evidence="8" id="KW-0863">Zinc-finger</keyword>
<feature type="compositionally biased region" description="Low complexity" evidence="11">
    <location>
        <begin position="143"/>
        <end position="169"/>
    </location>
</feature>
<evidence type="ECO:0000256" key="6">
    <source>
        <dbReference type="ARBA" id="ARBA00022723"/>
    </source>
</evidence>
<dbReference type="GO" id="GO:0005829">
    <property type="term" value="C:cytosol"/>
    <property type="evidence" value="ECO:0007669"/>
    <property type="project" value="UniProtKB-SubCell"/>
</dbReference>
<keyword evidence="7" id="KW-0677">Repeat</keyword>
<dbReference type="FunFam" id="1.20.120.1750:FF:000036">
    <property type="entry name" value="RBR-type E3 ubiquitin transferase"/>
    <property type="match status" value="1"/>
</dbReference>
<dbReference type="GeneID" id="118423096"/>
<evidence type="ECO:0000256" key="9">
    <source>
        <dbReference type="ARBA" id="ARBA00022786"/>
    </source>
</evidence>
<reference evidence="14" key="1">
    <citation type="journal article" date="2020" name="Nat. Ecol. Evol.">
        <title>Deeply conserved synteny resolves early events in vertebrate evolution.</title>
        <authorList>
            <person name="Simakov O."/>
            <person name="Marletaz F."/>
            <person name="Yue J.X."/>
            <person name="O'Connell B."/>
            <person name="Jenkins J."/>
            <person name="Brandt A."/>
            <person name="Calef R."/>
            <person name="Tung C.H."/>
            <person name="Huang T.K."/>
            <person name="Schmutz J."/>
            <person name="Satoh N."/>
            <person name="Yu J.K."/>
            <person name="Putnam N.H."/>
            <person name="Green R.E."/>
            <person name="Rokhsar D.S."/>
        </authorList>
    </citation>
    <scope>NUCLEOTIDE SEQUENCE [LARGE SCALE GENOMIC DNA]</scope>
    <source>
        <strain evidence="14">S238N-H82</strain>
    </source>
</reference>
<evidence type="ECO:0000256" key="3">
    <source>
        <dbReference type="ARBA" id="ARBA00022490"/>
    </source>
</evidence>
<feature type="compositionally biased region" description="Acidic residues" evidence="11">
    <location>
        <begin position="187"/>
        <end position="204"/>
    </location>
</feature>
<dbReference type="Gene3D" id="1.20.120.1750">
    <property type="match status" value="1"/>
</dbReference>
<dbReference type="CDD" id="cd20336">
    <property type="entry name" value="Rcat_RBR"/>
    <property type="match status" value="1"/>
</dbReference>
<feature type="domain" description="Ubiquitin-like" evidence="12">
    <location>
        <begin position="8"/>
        <end position="85"/>
    </location>
</feature>
<keyword evidence="4" id="KW-0597">Phosphoprotein</keyword>
<dbReference type="InterPro" id="IPR000626">
    <property type="entry name" value="Ubiquitin-like_dom"/>
</dbReference>
<keyword evidence="14" id="KW-1185">Reference proteome</keyword>
<dbReference type="InterPro" id="IPR044066">
    <property type="entry name" value="TRIAD_supradom"/>
</dbReference>
<evidence type="ECO:0000256" key="1">
    <source>
        <dbReference type="ARBA" id="ARBA00004514"/>
    </source>
</evidence>
<evidence type="ECO:0000256" key="7">
    <source>
        <dbReference type="ARBA" id="ARBA00022737"/>
    </source>
</evidence>
<evidence type="ECO:0000256" key="2">
    <source>
        <dbReference type="ARBA" id="ARBA00004906"/>
    </source>
</evidence>
<dbReference type="GO" id="GO:0016740">
    <property type="term" value="F:transferase activity"/>
    <property type="evidence" value="ECO:0007669"/>
    <property type="project" value="UniProtKB-KW"/>
</dbReference>
<dbReference type="GO" id="GO:0006620">
    <property type="term" value="P:post-translational protein targeting to endoplasmic reticulum membrane"/>
    <property type="evidence" value="ECO:0007669"/>
    <property type="project" value="InterPro"/>
</dbReference>
<feature type="region of interest" description="Disordered" evidence="11">
    <location>
        <begin position="89"/>
        <end position="206"/>
    </location>
</feature>
<gene>
    <name evidence="15" type="primary">LOC118423096</name>
</gene>
<dbReference type="Pfam" id="PF00240">
    <property type="entry name" value="ubiquitin"/>
    <property type="match status" value="1"/>
</dbReference>
<keyword evidence="3" id="KW-0963">Cytoplasm</keyword>
<evidence type="ECO:0000256" key="8">
    <source>
        <dbReference type="ARBA" id="ARBA00022771"/>
    </source>
</evidence>
<dbReference type="SUPFAM" id="SSF54236">
    <property type="entry name" value="Ubiquitin-like"/>
    <property type="match status" value="1"/>
</dbReference>
<evidence type="ECO:0000313" key="15">
    <source>
        <dbReference type="RefSeq" id="XP_035686979.1"/>
    </source>
</evidence>